<reference evidence="1 3" key="1">
    <citation type="submission" date="2017-11" db="EMBL/GenBank/DDBJ databases">
        <title>Comparitive Functional Genomics of Dry Heat Resistant strains isolated from the Viking Spacecraft.</title>
        <authorList>
            <person name="Seuylemezian A."/>
            <person name="Cooper K."/>
            <person name="Vaishampayan P."/>
        </authorList>
    </citation>
    <scope>NUCLEOTIDE SEQUENCE [LARGE SCALE GENOMIC DNA]</scope>
    <source>
        <strain evidence="1 3">M4.6</strain>
    </source>
</reference>
<evidence type="ECO:0000313" key="4">
    <source>
        <dbReference type="Proteomes" id="UP000235114"/>
    </source>
</evidence>
<keyword evidence="4" id="KW-1185">Reference proteome</keyword>
<dbReference type="RefSeq" id="WP_101579082.1">
    <property type="nucleotide sequence ID" value="NZ_PGVA01000060.1"/>
</dbReference>
<organism evidence="1 3">
    <name type="scientific">Bacillus canaveralius</name>
    <dbReference type="NCBI Taxonomy" id="1403243"/>
    <lineage>
        <taxon>Bacteria</taxon>
        <taxon>Bacillati</taxon>
        <taxon>Bacillota</taxon>
        <taxon>Bacilli</taxon>
        <taxon>Bacillales</taxon>
        <taxon>Bacillaceae</taxon>
        <taxon>Bacillus</taxon>
    </lineage>
</organism>
<proteinExistence type="predicted"/>
<comment type="caution">
    <text evidence="1">The sequence shown here is derived from an EMBL/GenBank/DDBJ whole genome shotgun (WGS) entry which is preliminary data.</text>
</comment>
<dbReference type="OrthoDB" id="2969555at2"/>
<dbReference type="Proteomes" id="UP000234951">
    <property type="component" value="Unassembled WGS sequence"/>
</dbReference>
<evidence type="ECO:0000313" key="2">
    <source>
        <dbReference type="EMBL" id="PLR88518.1"/>
    </source>
</evidence>
<name>A0A2N5GH65_9BACI</name>
<dbReference type="EMBL" id="PGVA01000060">
    <property type="protein sequence ID" value="PLR80081.1"/>
    <property type="molecule type" value="Genomic_DNA"/>
</dbReference>
<dbReference type="EMBL" id="PGVD01000101">
    <property type="protein sequence ID" value="PLR88518.1"/>
    <property type="molecule type" value="Genomic_DNA"/>
</dbReference>
<gene>
    <name evidence="1" type="ORF">CU635_19695</name>
    <name evidence="2" type="ORF">CVD25_22570</name>
</gene>
<evidence type="ECO:0000313" key="3">
    <source>
        <dbReference type="Proteomes" id="UP000234951"/>
    </source>
</evidence>
<accession>A0A2N5GH65</accession>
<reference evidence="2 4" key="2">
    <citation type="submission" date="2017-12" db="EMBL/GenBank/DDBJ databases">
        <title>Comparative Functional Genomics of Dry Heat Resistant strains isolated from the Viking Spacecraft.</title>
        <authorList>
            <person name="Seuylemezian A."/>
            <person name="Cooper K."/>
            <person name="Vaishampayan P."/>
        </authorList>
    </citation>
    <scope>NUCLEOTIDE SEQUENCE [LARGE SCALE GENOMIC DNA]</scope>
    <source>
        <strain evidence="2 4">ATCC 29669</strain>
    </source>
</reference>
<dbReference type="AlphaFoldDB" id="A0A2N5GH65"/>
<sequence length="337" mass="38181">MSIQYNNYSSVTDYIDRNAVYASNQSLYASKLTVIRGALIVGLAPKAHLRLTKELVEWKISTMLAFIDTNSPFTIQNADELEMSERVTVAYFIGMVFAQIHMQSQYNVRHMEHLKNPGITPTSLPGDLKNPDLWGLNHRTGNSYLVEAKGSTVRKEYFNNQNVRKADSQLRAITQIDYTVSGVTSTYNQASSNLEKLIVATHPNSNDEMMQHIIDPTDEEDKVVKVSGDELVYKHYSQLVKLLGGEEYKIIDLEGLPNFKFRTIDFDAYNCSIGLLDEVYQVLKSLVVKEEIVQEDLRDINKEVSLVLDRFEKVLNNNLENEQFSVGIDGVIVLAKS</sequence>
<protein>
    <submittedName>
        <fullName evidence="1">Uncharacterized protein</fullName>
    </submittedName>
</protein>
<dbReference type="Proteomes" id="UP000235114">
    <property type="component" value="Unassembled WGS sequence"/>
</dbReference>
<evidence type="ECO:0000313" key="1">
    <source>
        <dbReference type="EMBL" id="PLR80081.1"/>
    </source>
</evidence>